<dbReference type="GO" id="GO:0009288">
    <property type="term" value="C:bacterial-type flagellum"/>
    <property type="evidence" value="ECO:0007669"/>
    <property type="project" value="UniProtKB-SubCell"/>
</dbReference>
<comment type="similarity">
    <text evidence="1 4">Belongs to the bacterial flagellin family.</text>
</comment>
<dbReference type="NCBIfam" id="NF009446">
    <property type="entry name" value="PRK12804.1"/>
    <property type="match status" value="1"/>
</dbReference>
<keyword evidence="9" id="KW-1185">Reference proteome</keyword>
<dbReference type="PRINTS" id="PR00207">
    <property type="entry name" value="FLAGELLIN"/>
</dbReference>
<dbReference type="Pfam" id="PF00669">
    <property type="entry name" value="Flagellin_N"/>
    <property type="match status" value="1"/>
</dbReference>
<keyword evidence="5" id="KW-0175">Coiled coil</keyword>
<feature type="coiled-coil region" evidence="5">
    <location>
        <begin position="100"/>
        <end position="127"/>
    </location>
</feature>
<keyword evidence="3 4" id="KW-0975">Bacterial flagellum</keyword>
<dbReference type="InterPro" id="IPR042187">
    <property type="entry name" value="Flagellin_C_sub2"/>
</dbReference>
<evidence type="ECO:0000259" key="7">
    <source>
        <dbReference type="Pfam" id="PF00700"/>
    </source>
</evidence>
<evidence type="ECO:0000256" key="5">
    <source>
        <dbReference type="SAM" id="Coils"/>
    </source>
</evidence>
<evidence type="ECO:0000256" key="4">
    <source>
        <dbReference type="RuleBase" id="RU362073"/>
    </source>
</evidence>
<evidence type="ECO:0000259" key="6">
    <source>
        <dbReference type="Pfam" id="PF00669"/>
    </source>
</evidence>
<accession>A0A1M4TRI3</accession>
<evidence type="ECO:0000313" key="9">
    <source>
        <dbReference type="Proteomes" id="UP000184127"/>
    </source>
</evidence>
<dbReference type="Pfam" id="PF00700">
    <property type="entry name" value="Flagellin_C"/>
    <property type="match status" value="1"/>
</dbReference>
<dbReference type="Gene3D" id="1.20.1330.10">
    <property type="entry name" value="f41 fragment of flagellin, N-terminal domain"/>
    <property type="match status" value="1"/>
</dbReference>
<feature type="domain" description="Flagellin N-terminal" evidence="6">
    <location>
        <begin position="3"/>
        <end position="139"/>
    </location>
</feature>
<dbReference type="InterPro" id="IPR001029">
    <property type="entry name" value="Flagellin_N"/>
</dbReference>
<keyword evidence="8" id="KW-0966">Cell projection</keyword>
<evidence type="ECO:0000256" key="3">
    <source>
        <dbReference type="ARBA" id="ARBA00023143"/>
    </source>
</evidence>
<dbReference type="Gene3D" id="6.10.10.10">
    <property type="entry name" value="Flagellar export chaperone, C-terminal domain"/>
    <property type="match status" value="1"/>
</dbReference>
<name>A0A1M4TRI3_9THEO</name>
<dbReference type="GO" id="GO:0005576">
    <property type="term" value="C:extracellular region"/>
    <property type="evidence" value="ECO:0007669"/>
    <property type="project" value="UniProtKB-SubCell"/>
</dbReference>
<keyword evidence="8" id="KW-0282">Flagellum</keyword>
<feature type="domain" description="Flagellin C-terminal" evidence="7">
    <location>
        <begin position="199"/>
        <end position="283"/>
    </location>
</feature>
<gene>
    <name evidence="8" type="ORF">SAMN02745195_00462</name>
</gene>
<dbReference type="SUPFAM" id="SSF64518">
    <property type="entry name" value="Phase 1 flagellin"/>
    <property type="match status" value="1"/>
</dbReference>
<comment type="subcellular location">
    <subcellularLocation>
        <location evidence="4">Secreted</location>
    </subcellularLocation>
    <subcellularLocation>
        <location evidence="4">Bacterial flagellum</location>
    </subcellularLocation>
</comment>
<dbReference type="EMBL" id="FQUR01000007">
    <property type="protein sequence ID" value="SHE47119.1"/>
    <property type="molecule type" value="Genomic_DNA"/>
</dbReference>
<keyword evidence="8" id="KW-0969">Cilium</keyword>
<organism evidence="8 9">
    <name type="scientific">Thermoanaerobacter uzonensis DSM 18761</name>
    <dbReference type="NCBI Taxonomy" id="1123369"/>
    <lineage>
        <taxon>Bacteria</taxon>
        <taxon>Bacillati</taxon>
        <taxon>Bacillota</taxon>
        <taxon>Clostridia</taxon>
        <taxon>Thermoanaerobacterales</taxon>
        <taxon>Thermoanaerobacteraceae</taxon>
        <taxon>Thermoanaerobacter</taxon>
    </lineage>
</organism>
<evidence type="ECO:0000256" key="2">
    <source>
        <dbReference type="ARBA" id="ARBA00020110"/>
    </source>
</evidence>
<protein>
    <recommendedName>
        <fullName evidence="2 4">Flagellin</fullName>
    </recommendedName>
</protein>
<evidence type="ECO:0000313" key="8">
    <source>
        <dbReference type="EMBL" id="SHE47119.1"/>
    </source>
</evidence>
<sequence>MIINHNLSALNAWRALSVNTANTQKVLEKLSSGYRINRAGDDAAGLAISEKMRAQIAGLNQAQRNAQDGISLIQTAEGALNETHAILQRMRELTVQAANSTNTLTDRQNIQKEIDQLKKEINRIASTTQFNTRNLLNGSLAAGKATLTFQIGANSQQVLKLNIATMTASALKGTAAGAISMASVNVATNNASAISAQINSIDAAINKVSGQRADLGAVQNRLEHTINNLGTAAENLTAAESRIRDVDMAKAMMEFTKDNILNQAATAMLAQANQLPQTVLQLLR</sequence>
<reference evidence="9" key="1">
    <citation type="submission" date="2016-11" db="EMBL/GenBank/DDBJ databases">
        <authorList>
            <person name="Varghese N."/>
            <person name="Submissions S."/>
        </authorList>
    </citation>
    <scope>NUCLEOTIDE SEQUENCE [LARGE SCALE GENOMIC DNA]</scope>
    <source>
        <strain evidence="9">DSM 18761</strain>
    </source>
</reference>
<dbReference type="AlphaFoldDB" id="A0A1M4TRI3"/>
<dbReference type="GO" id="GO:0005198">
    <property type="term" value="F:structural molecule activity"/>
    <property type="evidence" value="ECO:0007669"/>
    <property type="project" value="UniProtKB-UniRule"/>
</dbReference>
<dbReference type="PANTHER" id="PTHR42792:SF2">
    <property type="entry name" value="FLAGELLIN"/>
    <property type="match status" value="1"/>
</dbReference>
<dbReference type="PANTHER" id="PTHR42792">
    <property type="entry name" value="FLAGELLIN"/>
    <property type="match status" value="1"/>
</dbReference>
<dbReference type="Proteomes" id="UP000184127">
    <property type="component" value="Unassembled WGS sequence"/>
</dbReference>
<dbReference type="InterPro" id="IPR001492">
    <property type="entry name" value="Flagellin"/>
</dbReference>
<comment type="function">
    <text evidence="4">Flagellin is the subunit protein which polymerizes to form the filaments of bacterial flagella.</text>
</comment>
<dbReference type="InterPro" id="IPR046358">
    <property type="entry name" value="Flagellin_C"/>
</dbReference>
<dbReference type="RefSeq" id="WP_072967124.1">
    <property type="nucleotide sequence ID" value="NZ_FQUR01000007.1"/>
</dbReference>
<proteinExistence type="inferred from homology"/>
<keyword evidence="4" id="KW-0964">Secreted</keyword>
<evidence type="ECO:0000256" key="1">
    <source>
        <dbReference type="ARBA" id="ARBA00005709"/>
    </source>
</evidence>